<dbReference type="Gene3D" id="1.10.10.10">
    <property type="entry name" value="Winged helix-like DNA-binding domain superfamily/Winged helix DNA-binding domain"/>
    <property type="match status" value="1"/>
</dbReference>
<dbReference type="Proteomes" id="UP000053797">
    <property type="component" value="Unassembled WGS sequence"/>
</dbReference>
<keyword evidence="5" id="KW-0238">DNA-binding</keyword>
<dbReference type="RefSeq" id="WP_023467804.1">
    <property type="nucleotide sequence ID" value="NZ_FMYN01000002.1"/>
</dbReference>
<keyword evidence="1" id="KW-0805">Transcription regulation</keyword>
<dbReference type="GeneID" id="90836304"/>
<dbReference type="PRINTS" id="PR00037">
    <property type="entry name" value="HTHLACR"/>
</dbReference>
<dbReference type="InterPro" id="IPR014036">
    <property type="entry name" value="DeoR-like_C"/>
</dbReference>
<evidence type="ECO:0000259" key="3">
    <source>
        <dbReference type="PROSITE" id="PS51000"/>
    </source>
</evidence>
<evidence type="ECO:0000313" key="5">
    <source>
        <dbReference type="EMBL" id="MEI4462704.1"/>
    </source>
</evidence>
<comment type="caution">
    <text evidence="4">The sequence shown here is derived from an EMBL/GenBank/DDBJ whole genome shotgun (WGS) entry which is preliminary data.</text>
</comment>
<dbReference type="InterPro" id="IPR050313">
    <property type="entry name" value="Carb_Metab_HTH_regulators"/>
</dbReference>
<dbReference type="InterPro" id="IPR001034">
    <property type="entry name" value="DeoR_HTH"/>
</dbReference>
<dbReference type="EMBL" id="LNQL01000002">
    <property type="protein sequence ID" value="KSU49443.1"/>
    <property type="molecule type" value="Genomic_DNA"/>
</dbReference>
<dbReference type="PROSITE" id="PS51000">
    <property type="entry name" value="HTH_DEOR_2"/>
    <property type="match status" value="1"/>
</dbReference>
<dbReference type="Pfam" id="PF08220">
    <property type="entry name" value="HTH_DeoR"/>
    <property type="match status" value="1"/>
</dbReference>
<dbReference type="Proteomes" id="UP001387110">
    <property type="component" value="Unassembled WGS sequence"/>
</dbReference>
<evidence type="ECO:0000256" key="1">
    <source>
        <dbReference type="ARBA" id="ARBA00023015"/>
    </source>
</evidence>
<protein>
    <submittedName>
        <fullName evidence="4">DeoR family transcriptional regulator</fullName>
    </submittedName>
    <submittedName>
        <fullName evidence="5">DeoR/GlpR family DNA-binding transcription regulator</fullName>
    </submittedName>
</protein>
<dbReference type="SMART" id="SM01134">
    <property type="entry name" value="DeoRC"/>
    <property type="match status" value="1"/>
</dbReference>
<dbReference type="SMART" id="SM00420">
    <property type="entry name" value="HTH_DEOR"/>
    <property type="match status" value="1"/>
</dbReference>
<dbReference type="PANTHER" id="PTHR30363:SF44">
    <property type="entry name" value="AGA OPERON TRANSCRIPTIONAL REPRESSOR-RELATED"/>
    <property type="match status" value="1"/>
</dbReference>
<evidence type="ECO:0000313" key="6">
    <source>
        <dbReference type="Proteomes" id="UP000053797"/>
    </source>
</evidence>
<feature type="domain" description="HTH deoR-type" evidence="3">
    <location>
        <begin position="5"/>
        <end position="60"/>
    </location>
</feature>
<evidence type="ECO:0000256" key="2">
    <source>
        <dbReference type="ARBA" id="ARBA00023163"/>
    </source>
</evidence>
<dbReference type="GO" id="GO:0003677">
    <property type="term" value="F:DNA binding"/>
    <property type="evidence" value="ECO:0007669"/>
    <property type="project" value="UniProtKB-KW"/>
</dbReference>
<reference evidence="5 7" key="2">
    <citation type="submission" date="2023-12" db="EMBL/GenBank/DDBJ databases">
        <authorList>
            <person name="Easwaran N."/>
            <person name="Lazarus H.P.S."/>
        </authorList>
    </citation>
    <scope>NUCLEOTIDE SEQUENCE [LARGE SCALE GENOMIC DNA]</scope>
    <source>
        <strain evidence="5 7">VIT-2023</strain>
    </source>
</reference>
<sequence length="254" mass="28945">MSLLGEERKSRIMEWLEEEGKVMTKDLIERLDVSGETVRRYLEELERERQLKRVYGGAIYQGGKRETPISRRTDQLSRRLARYAKGWLSDYSCIFLGRGEPVEHLLPYLTGNATIVTNSLMVASHLEQCRKTGPFKGEIRLLGGTVDAYGQTVGVEVLQALDAYAFDACFLSFDGAEIERGFVSDDIESSLIQKAVISCTKDVYAFLANDEFQGNRKYKVAEFRRAKIVLSPASYPPSWEMKLFNERVNWMVVS</sequence>
<dbReference type="OrthoDB" id="9797223at2"/>
<keyword evidence="7" id="KW-1185">Reference proteome</keyword>
<dbReference type="InterPro" id="IPR036388">
    <property type="entry name" value="WH-like_DNA-bd_sf"/>
</dbReference>
<dbReference type="SUPFAM" id="SSF100950">
    <property type="entry name" value="NagB/RpiA/CoA transferase-like"/>
    <property type="match status" value="1"/>
</dbReference>
<dbReference type="PANTHER" id="PTHR30363">
    <property type="entry name" value="HTH-TYPE TRANSCRIPTIONAL REGULATOR SRLR-RELATED"/>
    <property type="match status" value="1"/>
</dbReference>
<dbReference type="GO" id="GO:0003700">
    <property type="term" value="F:DNA-binding transcription factor activity"/>
    <property type="evidence" value="ECO:0007669"/>
    <property type="project" value="InterPro"/>
</dbReference>
<proteinExistence type="predicted"/>
<dbReference type="InterPro" id="IPR037171">
    <property type="entry name" value="NagB/RpiA_transferase-like"/>
</dbReference>
<organism evidence="4 6">
    <name type="scientific">Exiguobacterium indicum</name>
    <dbReference type="NCBI Taxonomy" id="296995"/>
    <lineage>
        <taxon>Bacteria</taxon>
        <taxon>Bacillati</taxon>
        <taxon>Bacillota</taxon>
        <taxon>Bacilli</taxon>
        <taxon>Bacillales</taxon>
        <taxon>Bacillales Family XII. Incertae Sedis</taxon>
        <taxon>Exiguobacterium</taxon>
    </lineage>
</organism>
<dbReference type="SUPFAM" id="SSF46785">
    <property type="entry name" value="Winged helix' DNA-binding domain"/>
    <property type="match status" value="1"/>
</dbReference>
<keyword evidence="2" id="KW-0804">Transcription</keyword>
<evidence type="ECO:0000313" key="4">
    <source>
        <dbReference type="EMBL" id="KSU49443.1"/>
    </source>
</evidence>
<dbReference type="Pfam" id="PF00455">
    <property type="entry name" value="DeoRC"/>
    <property type="match status" value="1"/>
</dbReference>
<dbReference type="AlphaFoldDB" id="A0A0V8GGN6"/>
<dbReference type="EMBL" id="JBAWKY010000002">
    <property type="protein sequence ID" value="MEI4462704.1"/>
    <property type="molecule type" value="Genomic_DNA"/>
</dbReference>
<name>A0A0V8GGN6_9BACL</name>
<reference evidence="4 6" key="1">
    <citation type="journal article" date="2015" name="Int. J. Syst. Evol. Microbiol.">
        <title>Exiguobacterium enclense sp. nov., isolated from sediment.</title>
        <authorList>
            <person name="Dastager S.G."/>
            <person name="Mawlankar R."/>
            <person name="Sonalkar V.V."/>
            <person name="Thorat M.N."/>
            <person name="Mual P."/>
            <person name="Verma A."/>
            <person name="Krishnamurthi S."/>
            <person name="Tang S.K."/>
            <person name="Li W.J."/>
        </authorList>
    </citation>
    <scope>NUCLEOTIDE SEQUENCE [LARGE SCALE GENOMIC DNA]</scope>
    <source>
        <strain evidence="4 6">NIO-1109</strain>
    </source>
</reference>
<dbReference type="InterPro" id="IPR036390">
    <property type="entry name" value="WH_DNA-bd_sf"/>
</dbReference>
<gene>
    <name evidence="4" type="ORF">AS033_08730</name>
    <name evidence="5" type="ORF">SZL87_09735</name>
</gene>
<evidence type="ECO:0000313" key="7">
    <source>
        <dbReference type="Proteomes" id="UP001387110"/>
    </source>
</evidence>
<accession>A0A0V8GGN6</accession>